<keyword evidence="5" id="KW-0732">Signal</keyword>
<dbReference type="PANTHER" id="PTHR40980">
    <property type="entry name" value="PLUG DOMAIN-CONTAINING PROTEIN"/>
    <property type="match status" value="1"/>
</dbReference>
<organism evidence="8 9">
    <name type="scientific">Deminuibacter soli</name>
    <dbReference type="NCBI Taxonomy" id="2291815"/>
    <lineage>
        <taxon>Bacteria</taxon>
        <taxon>Pseudomonadati</taxon>
        <taxon>Bacteroidota</taxon>
        <taxon>Chitinophagia</taxon>
        <taxon>Chitinophagales</taxon>
        <taxon>Chitinophagaceae</taxon>
        <taxon>Deminuibacter</taxon>
    </lineage>
</organism>
<evidence type="ECO:0000313" key="9">
    <source>
        <dbReference type="Proteomes" id="UP000261284"/>
    </source>
</evidence>
<dbReference type="InterPro" id="IPR010104">
    <property type="entry name" value="TonB_rcpt_bac"/>
</dbReference>
<reference evidence="8 9" key="1">
    <citation type="submission" date="2018-08" db="EMBL/GenBank/DDBJ databases">
        <title>Chitinophagaceae sp. K23C18032701, a novel bacterium isolated from forest soil.</title>
        <authorList>
            <person name="Wang C."/>
        </authorList>
    </citation>
    <scope>NUCLEOTIDE SEQUENCE [LARGE SCALE GENOMIC DNA]</scope>
    <source>
        <strain evidence="8 9">K23C18032701</strain>
    </source>
</reference>
<comment type="subcellular location">
    <subcellularLocation>
        <location evidence="1 4">Cell outer membrane</location>
    </subcellularLocation>
</comment>
<dbReference type="EMBL" id="QTJU01000011">
    <property type="protein sequence ID" value="RFM26150.1"/>
    <property type="molecule type" value="Genomic_DNA"/>
</dbReference>
<feature type="domain" description="TonB-dependent receptor plug" evidence="7">
    <location>
        <begin position="132"/>
        <end position="236"/>
    </location>
</feature>
<keyword evidence="3" id="KW-0998">Cell outer membrane</keyword>
<dbReference type="Pfam" id="PF00593">
    <property type="entry name" value="TonB_dep_Rec_b-barrel"/>
    <property type="match status" value="1"/>
</dbReference>
<evidence type="ECO:0000256" key="4">
    <source>
        <dbReference type="RuleBase" id="RU003357"/>
    </source>
</evidence>
<dbReference type="SUPFAM" id="SSF49464">
    <property type="entry name" value="Carboxypeptidase regulatory domain-like"/>
    <property type="match status" value="1"/>
</dbReference>
<evidence type="ECO:0000256" key="3">
    <source>
        <dbReference type="ARBA" id="ARBA00023237"/>
    </source>
</evidence>
<evidence type="ECO:0000313" key="8">
    <source>
        <dbReference type="EMBL" id="RFM26150.1"/>
    </source>
</evidence>
<evidence type="ECO:0000259" key="7">
    <source>
        <dbReference type="Pfam" id="PF07715"/>
    </source>
</evidence>
<dbReference type="PANTHER" id="PTHR40980:SF4">
    <property type="entry name" value="TONB-DEPENDENT RECEPTOR-LIKE BETA-BARREL DOMAIN-CONTAINING PROTEIN"/>
    <property type="match status" value="1"/>
</dbReference>
<dbReference type="InterPro" id="IPR037066">
    <property type="entry name" value="Plug_dom_sf"/>
</dbReference>
<dbReference type="RefSeq" id="WP_116849329.1">
    <property type="nucleotide sequence ID" value="NZ_QTJU01000011.1"/>
</dbReference>
<feature type="chain" id="PRO_5017730069" evidence="5">
    <location>
        <begin position="28"/>
        <end position="956"/>
    </location>
</feature>
<evidence type="ECO:0000259" key="6">
    <source>
        <dbReference type="Pfam" id="PF00593"/>
    </source>
</evidence>
<dbReference type="InterPro" id="IPR036942">
    <property type="entry name" value="Beta-barrel_TonB_sf"/>
</dbReference>
<dbReference type="InterPro" id="IPR000531">
    <property type="entry name" value="Beta-barrel_TonB"/>
</dbReference>
<dbReference type="Pfam" id="PF07715">
    <property type="entry name" value="Plug"/>
    <property type="match status" value="1"/>
</dbReference>
<keyword evidence="2 4" id="KW-0472">Membrane</keyword>
<dbReference type="Gene3D" id="2.40.170.20">
    <property type="entry name" value="TonB-dependent receptor, beta-barrel domain"/>
    <property type="match status" value="1"/>
</dbReference>
<proteinExistence type="inferred from homology"/>
<comment type="caution">
    <text evidence="8">The sequence shown here is derived from an EMBL/GenBank/DDBJ whole genome shotgun (WGS) entry which is preliminary data.</text>
</comment>
<feature type="domain" description="TonB-dependent receptor-like beta-barrel" evidence="6">
    <location>
        <begin position="494"/>
        <end position="921"/>
    </location>
</feature>
<comment type="similarity">
    <text evidence="4">Belongs to the TonB-dependent receptor family.</text>
</comment>
<name>A0A3E1NDW8_9BACT</name>
<dbReference type="SUPFAM" id="SSF56935">
    <property type="entry name" value="Porins"/>
    <property type="match status" value="1"/>
</dbReference>
<keyword evidence="8" id="KW-0675">Receptor</keyword>
<keyword evidence="9" id="KW-1185">Reference proteome</keyword>
<accession>A0A3E1NDW8</accession>
<evidence type="ECO:0000256" key="1">
    <source>
        <dbReference type="ARBA" id="ARBA00004442"/>
    </source>
</evidence>
<keyword evidence="4" id="KW-0798">TonB box</keyword>
<sequence>MFHCLFNKRYRNMLLACLLAPVLSVKAQVIKGIITGKDGQLPGATITVKNTGRTAASDLAGSFTLNAQATGKITILVNYVGYDTRQLELDVQKGTNDAGTIELQPAQGRLANVMIKGTMAPSQAKAYSIKKNSVAIMEVIAADAIGKLPDRNAAEAVQRVQGVAVSRYHGEADQATVRGTPFAWTSTLFNGTHLPAGNPQGTRASLLDVVPSEMIQYVQVTKAITPDMEGDAIGGAINFITRTAPTKRMLNVSAAGGYNNFSKDGTYNASIVYGDRFFHNKLGIIIAGALWDRKWGTDSYEVAYNTGLSNPVQQKSISTLDLKRYMGTRQTYGSNIGLEYRFNASNKVFARGMINKFNDIRPVYESWYDFNNSRYQYTYRYSYYQTKLNGGEVGGEHQLGSQLKLDWAVSEHTSSYYLRTPPTNGNKGLPIAYFRQKLTSGFGGLASDGKKYLAMDSPDGKGDDAMSIQAHPNNPAELMDPTKLTLQQLVIAALDNSDKDKVVQVNLKHTVNSRFSLKYGAKYRNKQRDGINQASYVYLPGAALGIPNSPALLQLSSLQRTSFPNRGSFFSELGNAYNSAIVDPLTKQQLFDLYDTAFLRKNGFGNYSPASNATLIYHGHENVTAGYVMADYDVTDKLHITGGVRNEYTAFELNSSTLTTSGAGTRVSPISVNKQYNSLLPMLHAKYSLNDQLNIRAAFTRTFIRPNFTDLNPGESSDLTKSPITITKGNPDLKPTYSNNYDLMGEYYFTNIGLLSGGVFYKDLSNVIFTDQSAAVDNTGATVLTSQPKNLQKASLLGFEAGINKRFDFLKGFWSGFGIEFNYTHIHSSTHVPRVVGGKTVIDETSLPNQSKHLFNAILFYERKGVMVRLAGNYRGKSVETLSQQLGPQLYTWADNYFTIDASASVAVGKRIKLFAELNNLNNAPLKYYLGDPHRPTQVEWYSQRGQAGIRWDIIK</sequence>
<gene>
    <name evidence="8" type="ORF">DXN05_21350</name>
</gene>
<dbReference type="NCBIfam" id="TIGR01782">
    <property type="entry name" value="TonB-Xanth-Caul"/>
    <property type="match status" value="1"/>
</dbReference>
<dbReference type="Pfam" id="PF13715">
    <property type="entry name" value="CarbopepD_reg_2"/>
    <property type="match status" value="1"/>
</dbReference>
<dbReference type="OrthoDB" id="8727862at2"/>
<protein>
    <submittedName>
        <fullName evidence="8">TonB-dependent receptor</fullName>
    </submittedName>
</protein>
<evidence type="ECO:0000256" key="5">
    <source>
        <dbReference type="SAM" id="SignalP"/>
    </source>
</evidence>
<dbReference type="GO" id="GO:0009279">
    <property type="term" value="C:cell outer membrane"/>
    <property type="evidence" value="ECO:0007669"/>
    <property type="project" value="UniProtKB-SubCell"/>
</dbReference>
<dbReference type="Gene3D" id="2.170.130.10">
    <property type="entry name" value="TonB-dependent receptor, plug domain"/>
    <property type="match status" value="1"/>
</dbReference>
<evidence type="ECO:0000256" key="2">
    <source>
        <dbReference type="ARBA" id="ARBA00023136"/>
    </source>
</evidence>
<dbReference type="InterPro" id="IPR012910">
    <property type="entry name" value="Plug_dom"/>
</dbReference>
<dbReference type="Proteomes" id="UP000261284">
    <property type="component" value="Unassembled WGS sequence"/>
</dbReference>
<dbReference type="Gene3D" id="2.60.40.1120">
    <property type="entry name" value="Carboxypeptidase-like, regulatory domain"/>
    <property type="match status" value="1"/>
</dbReference>
<feature type="signal peptide" evidence="5">
    <location>
        <begin position="1"/>
        <end position="27"/>
    </location>
</feature>
<dbReference type="AlphaFoldDB" id="A0A3E1NDW8"/>
<dbReference type="InterPro" id="IPR008969">
    <property type="entry name" value="CarboxyPept-like_regulatory"/>
</dbReference>